<reference evidence="1" key="1">
    <citation type="submission" date="2014-09" db="EMBL/GenBank/DDBJ databases">
        <authorList>
            <person name="Magalhaes I.L.F."/>
            <person name="Oliveira U."/>
            <person name="Santos F.R."/>
            <person name="Vidigal T.H.D.A."/>
            <person name="Brescovit A.D."/>
            <person name="Santos A.J."/>
        </authorList>
    </citation>
    <scope>NUCLEOTIDE SEQUENCE</scope>
    <source>
        <tissue evidence="1">Shoot tissue taken approximately 20 cm above the soil surface</tissue>
    </source>
</reference>
<name>A0A0A9GWD1_ARUDO</name>
<dbReference type="AlphaFoldDB" id="A0A0A9GWD1"/>
<proteinExistence type="predicted"/>
<accession>A0A0A9GWD1</accession>
<protein>
    <submittedName>
        <fullName evidence="1">Uncharacterized protein</fullName>
    </submittedName>
</protein>
<evidence type="ECO:0000313" key="1">
    <source>
        <dbReference type="EMBL" id="JAE24898.1"/>
    </source>
</evidence>
<organism evidence="1">
    <name type="scientific">Arundo donax</name>
    <name type="common">Giant reed</name>
    <name type="synonym">Donax arundinaceus</name>
    <dbReference type="NCBI Taxonomy" id="35708"/>
    <lineage>
        <taxon>Eukaryota</taxon>
        <taxon>Viridiplantae</taxon>
        <taxon>Streptophyta</taxon>
        <taxon>Embryophyta</taxon>
        <taxon>Tracheophyta</taxon>
        <taxon>Spermatophyta</taxon>
        <taxon>Magnoliopsida</taxon>
        <taxon>Liliopsida</taxon>
        <taxon>Poales</taxon>
        <taxon>Poaceae</taxon>
        <taxon>PACMAD clade</taxon>
        <taxon>Arundinoideae</taxon>
        <taxon>Arundineae</taxon>
        <taxon>Arundo</taxon>
    </lineage>
</organism>
<reference evidence="1" key="2">
    <citation type="journal article" date="2015" name="Data Brief">
        <title>Shoot transcriptome of the giant reed, Arundo donax.</title>
        <authorList>
            <person name="Barrero R.A."/>
            <person name="Guerrero F.D."/>
            <person name="Moolhuijzen P."/>
            <person name="Goolsby J.A."/>
            <person name="Tidwell J."/>
            <person name="Bellgard S.E."/>
            <person name="Bellgard M.I."/>
        </authorList>
    </citation>
    <scope>NUCLEOTIDE SEQUENCE</scope>
    <source>
        <tissue evidence="1">Shoot tissue taken approximately 20 cm above the soil surface</tissue>
    </source>
</reference>
<sequence>MMCFLLCGLELAYARRTNHLSLQNNPIMITVNGCFQQGQKVPMIKELATELELTIDDVSLSNLSNKSNSNSNSTTNCTNH</sequence>
<dbReference type="EMBL" id="GBRH01172998">
    <property type="protein sequence ID" value="JAE24898.1"/>
    <property type="molecule type" value="Transcribed_RNA"/>
</dbReference>